<feature type="transmembrane region" description="Helical" evidence="8">
    <location>
        <begin position="389"/>
        <end position="410"/>
    </location>
</feature>
<evidence type="ECO:0000313" key="9">
    <source>
        <dbReference type="EMBL" id="ACV78651.1"/>
    </source>
</evidence>
<feature type="transmembrane region" description="Helical" evidence="8">
    <location>
        <begin position="203"/>
        <end position="225"/>
    </location>
</feature>
<evidence type="ECO:0000256" key="5">
    <source>
        <dbReference type="ARBA" id="ARBA00022989"/>
    </source>
</evidence>
<comment type="subcellular location">
    <subcellularLocation>
        <location evidence="1">Membrane</location>
        <topology evidence="1">Multi-pass membrane protein</topology>
    </subcellularLocation>
</comment>
<protein>
    <recommendedName>
        <fullName evidence="11">Carotene biosynthesis associated membrane protein</fullName>
    </recommendedName>
</protein>
<feature type="transmembrane region" description="Helical" evidence="8">
    <location>
        <begin position="325"/>
        <end position="347"/>
    </location>
</feature>
<dbReference type="STRING" id="479431.Namu_2274"/>
<gene>
    <name evidence="9" type="ordered locus">Namu_2274</name>
</gene>
<evidence type="ECO:0000313" key="10">
    <source>
        <dbReference type="Proteomes" id="UP000002218"/>
    </source>
</evidence>
<accession>C8XK89</accession>
<dbReference type="FunCoup" id="C8XK89">
    <property type="interactions" value="5"/>
</dbReference>
<feature type="transmembrane region" description="Helical" evidence="8">
    <location>
        <begin position="39"/>
        <end position="57"/>
    </location>
</feature>
<evidence type="ECO:0000256" key="7">
    <source>
        <dbReference type="ARBA" id="ARBA00043987"/>
    </source>
</evidence>
<dbReference type="Pfam" id="PF26314">
    <property type="entry name" value="MptA_B_family"/>
    <property type="match status" value="1"/>
</dbReference>
<keyword evidence="5 8" id="KW-1133">Transmembrane helix</keyword>
<keyword evidence="10" id="KW-1185">Reference proteome</keyword>
<feature type="transmembrane region" description="Helical" evidence="8">
    <location>
        <begin position="417"/>
        <end position="438"/>
    </location>
</feature>
<dbReference type="RefSeq" id="WP_015747541.1">
    <property type="nucleotide sequence ID" value="NC_013235.1"/>
</dbReference>
<dbReference type="KEGG" id="nml:Namu_2274"/>
<comment type="similarity">
    <text evidence="7">Belongs to the MptA/B family.</text>
</comment>
<dbReference type="InterPro" id="IPR049829">
    <property type="entry name" value="MptA/B-like"/>
</dbReference>
<feature type="transmembrane region" description="Helical" evidence="8">
    <location>
        <begin position="237"/>
        <end position="255"/>
    </location>
</feature>
<dbReference type="HOGENOM" id="CLU_023913_0_0_11"/>
<evidence type="ECO:0000256" key="4">
    <source>
        <dbReference type="ARBA" id="ARBA00022692"/>
    </source>
</evidence>
<keyword evidence="3" id="KW-0808">Transferase</keyword>
<dbReference type="NCBIfam" id="NF038066">
    <property type="entry name" value="MptB"/>
    <property type="match status" value="1"/>
</dbReference>
<feature type="transmembrane region" description="Helical" evidence="8">
    <location>
        <begin position="359"/>
        <end position="377"/>
    </location>
</feature>
<feature type="transmembrane region" description="Helical" evidence="8">
    <location>
        <begin position="77"/>
        <end position="104"/>
    </location>
</feature>
<name>C8XK89_NAKMY</name>
<reference evidence="9 10" key="2">
    <citation type="journal article" date="2010" name="Stand. Genomic Sci.">
        <title>Complete genome sequence of Nakamurella multipartita type strain (Y-104).</title>
        <authorList>
            <person name="Tice H."/>
            <person name="Mayilraj S."/>
            <person name="Sims D."/>
            <person name="Lapidus A."/>
            <person name="Nolan M."/>
            <person name="Lucas S."/>
            <person name="Glavina Del Rio T."/>
            <person name="Copeland A."/>
            <person name="Cheng J.F."/>
            <person name="Meincke L."/>
            <person name="Bruce D."/>
            <person name="Goodwin L."/>
            <person name="Pitluck S."/>
            <person name="Ivanova N."/>
            <person name="Mavromatis K."/>
            <person name="Ovchinnikova G."/>
            <person name="Pati A."/>
            <person name="Chen A."/>
            <person name="Palaniappan K."/>
            <person name="Land M."/>
            <person name="Hauser L."/>
            <person name="Chang Y.J."/>
            <person name="Jeffries C.D."/>
            <person name="Detter J.C."/>
            <person name="Brettin T."/>
            <person name="Rohde M."/>
            <person name="Goker M."/>
            <person name="Bristow J."/>
            <person name="Eisen J.A."/>
            <person name="Markowitz V."/>
            <person name="Hugenholtz P."/>
            <person name="Kyrpides N.C."/>
            <person name="Klenk H.P."/>
            <person name="Chen F."/>
        </authorList>
    </citation>
    <scope>NUCLEOTIDE SEQUENCE [LARGE SCALE GENOMIC DNA]</scope>
    <source>
        <strain evidence="10">ATCC 700099 / DSM 44233 / CIP 104796 / JCM 9543 / NBRC 105858 / Y-104</strain>
    </source>
</reference>
<evidence type="ECO:0000256" key="3">
    <source>
        <dbReference type="ARBA" id="ARBA00022679"/>
    </source>
</evidence>
<sequence>MAADRLVVGATGGPGEDIDGTAGALDAVEVKQLSRLRRWGTVGALLLMLGAGSSYGAATPIPNPVDGLRILGLLSRIGPAALACSYAGIGLIVLCWVLIGRLAAPGRPRRLSRSQLSHTLAMWAVPLLVTPPLFSRDVYSYLAIGSMMSHGFNPYESGPYDTLGDADPYAHQVDVRWQHTASPYGPVYLLIAQGVVSLAQQNVIVGVLLQRLVELVGVALIVWALPRLARICGFDPVAALWLGALNPLVLFHLIGGGHNEALMLGAMLAGLVIALERSMIGGVVLITLGVGIKATAAMTLAFLVIMLALRAGGRWRDLVRCGLQVGVVAALTFAAFTAVAGVGFGWVAALGAPGTVRSFLSVSTSLGVISGQAGLLLGLGDHTQAVLDVMQPVGTLIGAGIAVAIMWQCWQRRINPIMGLGMAMGAFVLLAPVIQPWYLLWAALPLAVSTADPRVRTAAVWLTVLFSVTIMPNGATIPVFVIVQAVIVAAVVVGGVSYGLRRAGLPSARVEPVPEP</sequence>
<keyword evidence="6 8" id="KW-0472">Membrane</keyword>
<evidence type="ECO:0000256" key="1">
    <source>
        <dbReference type="ARBA" id="ARBA00004141"/>
    </source>
</evidence>
<keyword evidence="2" id="KW-0328">Glycosyltransferase</keyword>
<dbReference type="AlphaFoldDB" id="C8XK89"/>
<dbReference type="Proteomes" id="UP000002218">
    <property type="component" value="Chromosome"/>
</dbReference>
<evidence type="ECO:0000256" key="2">
    <source>
        <dbReference type="ARBA" id="ARBA00022676"/>
    </source>
</evidence>
<dbReference type="EMBL" id="CP001737">
    <property type="protein sequence ID" value="ACV78651.1"/>
    <property type="molecule type" value="Genomic_DNA"/>
</dbReference>
<dbReference type="OrthoDB" id="5242303at2"/>
<evidence type="ECO:0000256" key="8">
    <source>
        <dbReference type="SAM" id="Phobius"/>
    </source>
</evidence>
<reference evidence="10" key="1">
    <citation type="submission" date="2009-09" db="EMBL/GenBank/DDBJ databases">
        <title>The complete genome of Nakamurella multipartita DSM 44233.</title>
        <authorList>
            <consortium name="US DOE Joint Genome Institute (JGI-PGF)"/>
            <person name="Lucas S."/>
            <person name="Copeland A."/>
            <person name="Lapidus A."/>
            <person name="Glavina del Rio T."/>
            <person name="Dalin E."/>
            <person name="Tice H."/>
            <person name="Bruce D."/>
            <person name="Goodwin L."/>
            <person name="Pitluck S."/>
            <person name="Kyrpides N."/>
            <person name="Mavromatis K."/>
            <person name="Ivanova N."/>
            <person name="Ovchinnikova G."/>
            <person name="Sims D."/>
            <person name="Meincke L."/>
            <person name="Brettin T."/>
            <person name="Detter J.C."/>
            <person name="Han C."/>
            <person name="Larimer F."/>
            <person name="Land M."/>
            <person name="Hauser L."/>
            <person name="Markowitz V."/>
            <person name="Cheng J.-F."/>
            <person name="Hugenholtz P."/>
            <person name="Woyke T."/>
            <person name="Wu D."/>
            <person name="Klenk H.-P."/>
            <person name="Eisen J.A."/>
        </authorList>
    </citation>
    <scope>NUCLEOTIDE SEQUENCE [LARGE SCALE GENOMIC DNA]</scope>
    <source>
        <strain evidence="10">ATCC 700099 / DSM 44233 / CIP 104796 / JCM 9543 / NBRC 105858 / Y-104</strain>
    </source>
</reference>
<dbReference type="eggNOG" id="ENOG502ZKU6">
    <property type="taxonomic scope" value="Bacteria"/>
</dbReference>
<dbReference type="GO" id="GO:0016020">
    <property type="term" value="C:membrane"/>
    <property type="evidence" value="ECO:0007669"/>
    <property type="project" value="UniProtKB-SubCell"/>
</dbReference>
<dbReference type="GO" id="GO:0016757">
    <property type="term" value="F:glycosyltransferase activity"/>
    <property type="evidence" value="ECO:0007669"/>
    <property type="project" value="UniProtKB-KW"/>
</dbReference>
<proteinExistence type="inferred from homology"/>
<feature type="transmembrane region" description="Helical" evidence="8">
    <location>
        <begin position="475"/>
        <end position="500"/>
    </location>
</feature>
<evidence type="ECO:0000256" key="6">
    <source>
        <dbReference type="ARBA" id="ARBA00023136"/>
    </source>
</evidence>
<evidence type="ECO:0008006" key="11">
    <source>
        <dbReference type="Google" id="ProtNLM"/>
    </source>
</evidence>
<keyword evidence="4 8" id="KW-0812">Transmembrane</keyword>
<organism evidence="9 10">
    <name type="scientific">Nakamurella multipartita (strain ATCC 700099 / DSM 44233 / CIP 104796 / JCM 9543 / NBRC 105858 / Y-104)</name>
    <name type="common">Microsphaera multipartita</name>
    <dbReference type="NCBI Taxonomy" id="479431"/>
    <lineage>
        <taxon>Bacteria</taxon>
        <taxon>Bacillati</taxon>
        <taxon>Actinomycetota</taxon>
        <taxon>Actinomycetes</taxon>
        <taxon>Nakamurellales</taxon>
        <taxon>Nakamurellaceae</taxon>
        <taxon>Nakamurella</taxon>
    </lineage>
</organism>
<dbReference type="InParanoid" id="C8XK89"/>